<proteinExistence type="predicted"/>
<dbReference type="SUPFAM" id="SSF54001">
    <property type="entry name" value="Cysteine proteinases"/>
    <property type="match status" value="1"/>
</dbReference>
<dbReference type="InterPro" id="IPR002931">
    <property type="entry name" value="Transglutaminase-like"/>
</dbReference>
<organism evidence="3 4">
    <name type="scientific">Mucilaginibacter mali</name>
    <dbReference type="NCBI Taxonomy" id="2740462"/>
    <lineage>
        <taxon>Bacteria</taxon>
        <taxon>Pseudomonadati</taxon>
        <taxon>Bacteroidota</taxon>
        <taxon>Sphingobacteriia</taxon>
        <taxon>Sphingobacteriales</taxon>
        <taxon>Sphingobacteriaceae</taxon>
        <taxon>Mucilaginibacter</taxon>
    </lineage>
</organism>
<dbReference type="NCBIfam" id="NF047558">
    <property type="entry name" value="TPR_END_plus"/>
    <property type="match status" value="1"/>
</dbReference>
<gene>
    <name evidence="3" type="ORF">HQ865_09635</name>
</gene>
<feature type="signal peptide" evidence="1">
    <location>
        <begin position="1"/>
        <end position="19"/>
    </location>
</feature>
<feature type="domain" description="Transglutaminase-like" evidence="2">
    <location>
        <begin position="185"/>
        <end position="289"/>
    </location>
</feature>
<evidence type="ECO:0000313" key="3">
    <source>
        <dbReference type="EMBL" id="QKJ30006.1"/>
    </source>
</evidence>
<dbReference type="Proteomes" id="UP000505355">
    <property type="component" value="Chromosome"/>
</dbReference>
<feature type="chain" id="PRO_5028929091" evidence="1">
    <location>
        <begin position="20"/>
        <end position="412"/>
    </location>
</feature>
<name>A0A7D4Q0S6_9SPHI</name>
<sequence>MKKLALLCVFCVAVGTTYAQQQQPTDEFGIFNAKVEAERYAASQKQDYTTADKVLLSWIDKYDNSPDAVKLKYKGYRGNIYYNLACYESLLGHKENALTAFEKCQALGYNDYAHTITDTDLNNLHQEKRYLTVVQAMREKGDMGYVLQKSGAYKKEKAANAPAFSYQSANTPELVKLKNTFNLDSVAGNKDEISKFKNLLYWAHNQVKHDGSSSNPLSRNAIDLIAVCKKENRGVNCRMMATILRDAYQAEGFQTRVVTCMPKDTLDNDCHVITVVWSKTLNKWLWMDPTFNAYVTDTKGNLLNIEEVRERLVRSGTKELVLNDDANWNNQNKQTKDYYLGYYMSKNLYWLQCAAKSEWDIETAKTGKAPIQYINLYPGSFTTLHISGGSVKESNRFATTNPTYFWQKPAAL</sequence>
<dbReference type="EMBL" id="CP054139">
    <property type="protein sequence ID" value="QKJ30006.1"/>
    <property type="molecule type" value="Genomic_DNA"/>
</dbReference>
<dbReference type="AlphaFoldDB" id="A0A7D4Q0S6"/>
<keyword evidence="1" id="KW-0732">Signal</keyword>
<keyword evidence="4" id="KW-1185">Reference proteome</keyword>
<dbReference type="KEGG" id="mmab:HQ865_09635"/>
<dbReference type="Pfam" id="PF01841">
    <property type="entry name" value="Transglut_core"/>
    <property type="match status" value="1"/>
</dbReference>
<dbReference type="RefSeq" id="WP_173414696.1">
    <property type="nucleotide sequence ID" value="NZ_CP054139.1"/>
</dbReference>
<protein>
    <submittedName>
        <fullName evidence="3">Transglutaminase domain-containing protein</fullName>
    </submittedName>
</protein>
<reference evidence="3 4" key="1">
    <citation type="submission" date="2020-05" db="EMBL/GenBank/DDBJ databases">
        <title>Mucilaginibacter mali sp. nov.</title>
        <authorList>
            <person name="Kim H.S."/>
            <person name="Lee K.C."/>
            <person name="Suh M.K."/>
            <person name="Kim J.-S."/>
            <person name="Han K.-I."/>
            <person name="Eom M.K."/>
            <person name="Shin Y.K."/>
            <person name="Lee J.-S."/>
        </authorList>
    </citation>
    <scope>NUCLEOTIDE SEQUENCE [LARGE SCALE GENOMIC DNA]</scope>
    <source>
        <strain evidence="3 4">G2-14</strain>
    </source>
</reference>
<evidence type="ECO:0000256" key="1">
    <source>
        <dbReference type="SAM" id="SignalP"/>
    </source>
</evidence>
<dbReference type="InterPro" id="IPR038765">
    <property type="entry name" value="Papain-like_cys_pep_sf"/>
</dbReference>
<accession>A0A7D4Q0S6</accession>
<evidence type="ECO:0000313" key="4">
    <source>
        <dbReference type="Proteomes" id="UP000505355"/>
    </source>
</evidence>
<evidence type="ECO:0000259" key="2">
    <source>
        <dbReference type="Pfam" id="PF01841"/>
    </source>
</evidence>